<evidence type="ECO:0000313" key="10">
    <source>
        <dbReference type="EMBL" id="CAA9527543.1"/>
    </source>
</evidence>
<name>A0A6J4TNW1_9SPHN</name>
<dbReference type="NCBIfam" id="TIGR00710">
    <property type="entry name" value="efflux_Bcr_CflA"/>
    <property type="match status" value="1"/>
</dbReference>
<dbReference type="Gene3D" id="1.20.1720.10">
    <property type="entry name" value="Multidrug resistance protein D"/>
    <property type="match status" value="1"/>
</dbReference>
<dbReference type="InterPro" id="IPR036259">
    <property type="entry name" value="MFS_trans_sf"/>
</dbReference>
<dbReference type="InterPro" id="IPR020846">
    <property type="entry name" value="MFS_dom"/>
</dbReference>
<dbReference type="PANTHER" id="PTHR43124">
    <property type="entry name" value="PURINE EFFLUX PUMP PBUE"/>
    <property type="match status" value="1"/>
</dbReference>
<sequence length="413" mass="41385">MSDVHLVQASAGAATAPEPAATRPPSVGFPGMLLLLTAIGPTSFQIFLPSLPSIGRDFGVAPGVAQLALSLSMLGIAVATLVYGRLADRFGRRPMLLAGMGLLLTGSLICMLAPTIEVLIAGRIVQAAGGASGMVVGRAIVLDVYGQARSARVLASLLAAMMIAPMLATPIGGFLNDQIGWRANFAVLAVLGAGMLAALWFKLPETRGERGASPPHLFADYAELLRSRAFAGFALQGACAMAAFIAFTTGAPYVLTARGLSATEIGLWFTAISVGFAAGSLLASRLPDGLSLGVRARTGSALALAAAVAALLLTSGSDWPTIALVGPVMMLAFATGITMPASQAGAIGAVPALSGTASGLSGFGGTLVAAAATQVVGVLSNGGSYTVTIAMVALSAVALAAALFVARERPRPA</sequence>
<evidence type="ECO:0000256" key="2">
    <source>
        <dbReference type="ARBA" id="ARBA00006236"/>
    </source>
</evidence>
<feature type="transmembrane region" description="Helical" evidence="8">
    <location>
        <begin position="349"/>
        <end position="372"/>
    </location>
</feature>
<dbReference type="GO" id="GO:0005886">
    <property type="term" value="C:plasma membrane"/>
    <property type="evidence" value="ECO:0007669"/>
    <property type="project" value="UniProtKB-SubCell"/>
</dbReference>
<feature type="transmembrane region" description="Helical" evidence="8">
    <location>
        <begin position="153"/>
        <end position="175"/>
    </location>
</feature>
<comment type="caution">
    <text evidence="8">Lacks conserved residue(s) required for the propagation of feature annotation.</text>
</comment>
<evidence type="ECO:0000256" key="8">
    <source>
        <dbReference type="RuleBase" id="RU365088"/>
    </source>
</evidence>
<evidence type="ECO:0000256" key="1">
    <source>
        <dbReference type="ARBA" id="ARBA00004651"/>
    </source>
</evidence>
<proteinExistence type="inferred from homology"/>
<evidence type="ECO:0000256" key="7">
    <source>
        <dbReference type="ARBA" id="ARBA00023136"/>
    </source>
</evidence>
<keyword evidence="7 8" id="KW-0472">Membrane</keyword>
<dbReference type="InterPro" id="IPR004812">
    <property type="entry name" value="Efflux_drug-R_Bcr/CmlA"/>
</dbReference>
<comment type="subcellular location">
    <subcellularLocation>
        <location evidence="8">Cell inner membrane</location>
        <topology evidence="8">Multi-pass membrane protein</topology>
    </subcellularLocation>
    <subcellularLocation>
        <location evidence="1">Cell membrane</location>
        <topology evidence="1">Multi-pass membrane protein</topology>
    </subcellularLocation>
</comment>
<feature type="transmembrane region" description="Helical" evidence="8">
    <location>
        <begin position="60"/>
        <end position="83"/>
    </location>
</feature>
<feature type="transmembrane region" description="Helical" evidence="8">
    <location>
        <begin position="265"/>
        <end position="284"/>
    </location>
</feature>
<feature type="domain" description="Major facilitator superfamily (MFS) profile" evidence="9">
    <location>
        <begin position="26"/>
        <end position="410"/>
    </location>
</feature>
<keyword evidence="6 8" id="KW-1133">Transmembrane helix</keyword>
<dbReference type="SUPFAM" id="SSF103473">
    <property type="entry name" value="MFS general substrate transporter"/>
    <property type="match status" value="1"/>
</dbReference>
<gene>
    <name evidence="10" type="ORF">AVDCRST_MAG91-2668</name>
</gene>
<feature type="transmembrane region" description="Helical" evidence="8">
    <location>
        <begin position="95"/>
        <end position="114"/>
    </location>
</feature>
<feature type="transmembrane region" description="Helical" evidence="8">
    <location>
        <begin position="384"/>
        <end position="406"/>
    </location>
</feature>
<dbReference type="CDD" id="cd17320">
    <property type="entry name" value="MFS_MdfA_MDR_like"/>
    <property type="match status" value="1"/>
</dbReference>
<dbReference type="PANTHER" id="PTHR43124:SF3">
    <property type="entry name" value="CHLORAMPHENICOL EFFLUX PUMP RV0191"/>
    <property type="match status" value="1"/>
</dbReference>
<keyword evidence="8" id="KW-0997">Cell inner membrane</keyword>
<evidence type="ECO:0000256" key="3">
    <source>
        <dbReference type="ARBA" id="ARBA00022448"/>
    </source>
</evidence>
<feature type="transmembrane region" description="Helical" evidence="8">
    <location>
        <begin position="181"/>
        <end position="201"/>
    </location>
</feature>
<dbReference type="EMBL" id="CADCVX010000474">
    <property type="protein sequence ID" value="CAA9527543.1"/>
    <property type="molecule type" value="Genomic_DNA"/>
</dbReference>
<protein>
    <recommendedName>
        <fullName evidence="8">Bcr/CflA family efflux transporter</fullName>
    </recommendedName>
</protein>
<dbReference type="PROSITE" id="PS50850">
    <property type="entry name" value="MFS"/>
    <property type="match status" value="1"/>
</dbReference>
<dbReference type="GO" id="GO:0042910">
    <property type="term" value="F:xenobiotic transmembrane transporter activity"/>
    <property type="evidence" value="ECO:0007669"/>
    <property type="project" value="InterPro"/>
</dbReference>
<evidence type="ECO:0000256" key="6">
    <source>
        <dbReference type="ARBA" id="ARBA00022989"/>
    </source>
</evidence>
<dbReference type="GO" id="GO:1990961">
    <property type="term" value="P:xenobiotic detoxification by transmembrane export across the plasma membrane"/>
    <property type="evidence" value="ECO:0007669"/>
    <property type="project" value="InterPro"/>
</dbReference>
<dbReference type="Pfam" id="PF07690">
    <property type="entry name" value="MFS_1"/>
    <property type="match status" value="1"/>
</dbReference>
<evidence type="ECO:0000256" key="4">
    <source>
        <dbReference type="ARBA" id="ARBA00022475"/>
    </source>
</evidence>
<keyword evidence="5 8" id="KW-0812">Transmembrane</keyword>
<reference evidence="10" key="1">
    <citation type="submission" date="2020-02" db="EMBL/GenBank/DDBJ databases">
        <authorList>
            <person name="Meier V. D."/>
        </authorList>
    </citation>
    <scope>NUCLEOTIDE SEQUENCE</scope>
    <source>
        <strain evidence="10">AVDCRST_MAG91</strain>
    </source>
</reference>
<accession>A0A6J4TNW1</accession>
<dbReference type="AlphaFoldDB" id="A0A6J4TNW1"/>
<feature type="transmembrane region" description="Helical" evidence="8">
    <location>
        <begin position="296"/>
        <end position="313"/>
    </location>
</feature>
<dbReference type="InterPro" id="IPR050189">
    <property type="entry name" value="MFS_Efflux_Transporters"/>
</dbReference>
<dbReference type="InterPro" id="IPR011701">
    <property type="entry name" value="MFS"/>
</dbReference>
<keyword evidence="4" id="KW-1003">Cell membrane</keyword>
<evidence type="ECO:0000256" key="5">
    <source>
        <dbReference type="ARBA" id="ARBA00022692"/>
    </source>
</evidence>
<evidence type="ECO:0000259" key="9">
    <source>
        <dbReference type="PROSITE" id="PS50850"/>
    </source>
</evidence>
<organism evidence="10">
    <name type="scientific">uncultured Sphingomonadaceae bacterium</name>
    <dbReference type="NCBI Taxonomy" id="169976"/>
    <lineage>
        <taxon>Bacteria</taxon>
        <taxon>Pseudomonadati</taxon>
        <taxon>Pseudomonadota</taxon>
        <taxon>Alphaproteobacteria</taxon>
        <taxon>Sphingomonadales</taxon>
        <taxon>Sphingomonadaceae</taxon>
        <taxon>environmental samples</taxon>
    </lineage>
</organism>
<feature type="transmembrane region" description="Helical" evidence="8">
    <location>
        <begin position="230"/>
        <end position="253"/>
    </location>
</feature>
<feature type="transmembrane region" description="Helical" evidence="8">
    <location>
        <begin position="120"/>
        <end position="141"/>
    </location>
</feature>
<comment type="similarity">
    <text evidence="2 8">Belongs to the major facilitator superfamily. Bcr/CmlA family.</text>
</comment>
<feature type="transmembrane region" description="Helical" evidence="8">
    <location>
        <begin position="27"/>
        <end position="48"/>
    </location>
</feature>
<keyword evidence="3 8" id="KW-0813">Transport</keyword>